<evidence type="ECO:0000259" key="7">
    <source>
        <dbReference type="PROSITE" id="PS50850"/>
    </source>
</evidence>
<gene>
    <name evidence="8" type="ORF">BDV34DRAFT_210560</name>
</gene>
<feature type="transmembrane region" description="Helical" evidence="6">
    <location>
        <begin position="201"/>
        <end position="221"/>
    </location>
</feature>
<evidence type="ECO:0000256" key="2">
    <source>
        <dbReference type="ARBA" id="ARBA00022448"/>
    </source>
</evidence>
<evidence type="ECO:0000256" key="1">
    <source>
        <dbReference type="ARBA" id="ARBA00004141"/>
    </source>
</evidence>
<dbReference type="InterPro" id="IPR036259">
    <property type="entry name" value="MFS_trans_sf"/>
</dbReference>
<dbReference type="PANTHER" id="PTHR43791">
    <property type="entry name" value="PERMEASE-RELATED"/>
    <property type="match status" value="1"/>
</dbReference>
<keyword evidence="9" id="KW-1185">Reference proteome</keyword>
<dbReference type="FunFam" id="1.20.1250.20:FF:000364">
    <property type="entry name" value="MFS general substrate transporter"/>
    <property type="match status" value="1"/>
</dbReference>
<evidence type="ECO:0000256" key="3">
    <source>
        <dbReference type="ARBA" id="ARBA00022692"/>
    </source>
</evidence>
<proteinExistence type="predicted"/>
<dbReference type="Pfam" id="PF07690">
    <property type="entry name" value="MFS_1"/>
    <property type="match status" value="1"/>
</dbReference>
<evidence type="ECO:0000256" key="4">
    <source>
        <dbReference type="ARBA" id="ARBA00022989"/>
    </source>
</evidence>
<sequence>MGNLLSQLHGSLNILRWDKHSSAVIGNHIVILANGDAAHLDCCTGSNLYHPPTPADHCYIPAVNRIRNVAATINVPTHAVDDCPPNTLHFRGIGDNIAPAGNTLQAAGNNEDTVVRCDCVYNRREWVGCRGGACLRADLHCAGAADDLWAIPERPEAVDIRLVPMLCILYLISHLDRANIGNAKILGLTEELGLSGMQYNIALSLFFIPYVLLEVPSNILLKHFARPSVYLGTLIVSWGIIMTLTGVVRNFGGLLTMRLLLGIFEAGFFPGSVYLCSRWYMPRDLATRVAAFFCASALSGAFSGLLAAGLSKMDGVGGYSGWRWIFLIEGLITVVLGVLTFFLLVDSPEISTKWLDQDEIRYLVIQEFIKEGGQFKEENKKTSWKDVGDMMLNWRIYLLSYIMLCQSACNYGTKFTLPTITEAMGFTGTNAQLMTVPPYIAGAISAVLFSKLSDRYYWRMPFVAAPLLLIVTGYAIIMGLKGRLEANIGPGYFAIIVACIGIYPTYPATASWAMNNLAPSKRRAIGSAFNICMGNTGGIIGSYMYLDKEAPTYPTGFGLSLAFGGSALLVAVLLELSFAYGNKRKARLTEMEIREAYTDEQLLSMGDKSPLFKYTL</sequence>
<feature type="transmembrane region" description="Helical" evidence="6">
    <location>
        <begin position="462"/>
        <end position="480"/>
    </location>
</feature>
<evidence type="ECO:0000313" key="9">
    <source>
        <dbReference type="Proteomes" id="UP000326532"/>
    </source>
</evidence>
<organism evidence="8 9">
    <name type="scientific">Aspergillus parasiticus</name>
    <dbReference type="NCBI Taxonomy" id="5067"/>
    <lineage>
        <taxon>Eukaryota</taxon>
        <taxon>Fungi</taxon>
        <taxon>Dikarya</taxon>
        <taxon>Ascomycota</taxon>
        <taxon>Pezizomycotina</taxon>
        <taxon>Eurotiomycetes</taxon>
        <taxon>Eurotiomycetidae</taxon>
        <taxon>Eurotiales</taxon>
        <taxon>Aspergillaceae</taxon>
        <taxon>Aspergillus</taxon>
        <taxon>Aspergillus subgen. Circumdati</taxon>
    </lineage>
</organism>
<feature type="transmembrane region" description="Helical" evidence="6">
    <location>
        <begin position="394"/>
        <end position="413"/>
    </location>
</feature>
<keyword evidence="2" id="KW-0813">Transport</keyword>
<feature type="transmembrane region" description="Helical" evidence="6">
    <location>
        <begin position="322"/>
        <end position="345"/>
    </location>
</feature>
<dbReference type="InterPro" id="IPR011701">
    <property type="entry name" value="MFS"/>
</dbReference>
<dbReference type="PROSITE" id="PS50850">
    <property type="entry name" value="MFS"/>
    <property type="match status" value="1"/>
</dbReference>
<feature type="transmembrane region" description="Helical" evidence="6">
    <location>
        <begin position="557"/>
        <end position="581"/>
    </location>
</feature>
<dbReference type="OMA" id="MNNLAPS"/>
<comment type="subcellular location">
    <subcellularLocation>
        <location evidence="1">Membrane</location>
        <topology evidence="1">Multi-pass membrane protein</topology>
    </subcellularLocation>
</comment>
<feature type="transmembrane region" description="Helical" evidence="6">
    <location>
        <begin position="525"/>
        <end position="545"/>
    </location>
</feature>
<keyword evidence="4 6" id="KW-1133">Transmembrane helix</keyword>
<dbReference type="PANTHER" id="PTHR43791:SF54">
    <property type="entry name" value="MAJOR FACILITATOR SUPERFAMILY (MFS) PROFILE DOMAIN-CONTAINING PROTEIN-RELATED"/>
    <property type="match status" value="1"/>
</dbReference>
<dbReference type="Proteomes" id="UP000326532">
    <property type="component" value="Unassembled WGS sequence"/>
</dbReference>
<feature type="transmembrane region" description="Helical" evidence="6">
    <location>
        <begin position="492"/>
        <end position="513"/>
    </location>
</feature>
<feature type="transmembrane region" description="Helical" evidence="6">
    <location>
        <begin position="433"/>
        <end position="450"/>
    </location>
</feature>
<dbReference type="EMBL" id="ML734949">
    <property type="protein sequence ID" value="KAB8208846.1"/>
    <property type="molecule type" value="Genomic_DNA"/>
</dbReference>
<reference evidence="8 9" key="1">
    <citation type="submission" date="2019-04" db="EMBL/GenBank/DDBJ databases">
        <title>Fungal friends and foes A comparative genomics study of 23 Aspergillus species from section Flavi.</title>
        <authorList>
            <consortium name="DOE Joint Genome Institute"/>
            <person name="Kjaerbolling I."/>
            <person name="Vesth T.C."/>
            <person name="Frisvad J.C."/>
            <person name="Nybo J.L."/>
            <person name="Theobald S."/>
            <person name="Kildgaard S."/>
            <person name="Petersen T.I."/>
            <person name="Kuo A."/>
            <person name="Sato A."/>
            <person name="Lyhne E.K."/>
            <person name="Kogle M.E."/>
            <person name="Wiebenga A."/>
            <person name="Kun R.S."/>
            <person name="Lubbers R.J."/>
            <person name="Makela M.R."/>
            <person name="Barry K."/>
            <person name="Chovatia M."/>
            <person name="Clum A."/>
            <person name="Daum C."/>
            <person name="Haridas S."/>
            <person name="He G."/>
            <person name="LaButti K."/>
            <person name="Lipzen A."/>
            <person name="Mondo S."/>
            <person name="Pangilinan J."/>
            <person name="Riley R."/>
            <person name="Salamov A."/>
            <person name="Simmons B.A."/>
            <person name="Magnuson J.K."/>
            <person name="Henrissat B."/>
            <person name="Mortensen U.H."/>
            <person name="Larsen T.O."/>
            <person name="De vries R.P."/>
            <person name="Grigoriev I.V."/>
            <person name="Machida M."/>
            <person name="Baker S.E."/>
            <person name="Andersen M.R."/>
        </authorList>
    </citation>
    <scope>NUCLEOTIDE SEQUENCE [LARGE SCALE GENOMIC DNA]</scope>
    <source>
        <strain evidence="8 9">CBS 117618</strain>
    </source>
</reference>
<dbReference type="InterPro" id="IPR020846">
    <property type="entry name" value="MFS_dom"/>
</dbReference>
<dbReference type="SUPFAM" id="SSF103473">
    <property type="entry name" value="MFS general substrate transporter"/>
    <property type="match status" value="1"/>
</dbReference>
<evidence type="ECO:0000256" key="5">
    <source>
        <dbReference type="ARBA" id="ARBA00023136"/>
    </source>
</evidence>
<dbReference type="FunFam" id="1.20.1250.20:FF:000034">
    <property type="entry name" value="MFS general substrate transporter"/>
    <property type="match status" value="1"/>
</dbReference>
<feature type="transmembrane region" description="Helical" evidence="6">
    <location>
        <begin position="289"/>
        <end position="310"/>
    </location>
</feature>
<feature type="domain" description="Major facilitator superfamily (MFS) profile" evidence="7">
    <location>
        <begin position="162"/>
        <end position="585"/>
    </location>
</feature>
<protein>
    <submittedName>
        <fullName evidence="8">Major facilitator superfamily domain-containing protein</fullName>
    </submittedName>
</protein>
<dbReference type="Gene3D" id="1.20.1250.20">
    <property type="entry name" value="MFS general substrate transporter like domains"/>
    <property type="match status" value="2"/>
</dbReference>
<accession>A0A5N6DUH5</accession>
<dbReference type="VEuPathDB" id="FungiDB:BDV34DRAFT_210560"/>
<keyword evidence="3 6" id="KW-0812">Transmembrane</keyword>
<keyword evidence="5 6" id="KW-0472">Membrane</keyword>
<dbReference type="AlphaFoldDB" id="A0A5N6DUH5"/>
<dbReference type="GO" id="GO:0016020">
    <property type="term" value="C:membrane"/>
    <property type="evidence" value="ECO:0007669"/>
    <property type="project" value="UniProtKB-SubCell"/>
</dbReference>
<evidence type="ECO:0000256" key="6">
    <source>
        <dbReference type="SAM" id="Phobius"/>
    </source>
</evidence>
<name>A0A5N6DUH5_ASPPA</name>
<dbReference type="GO" id="GO:0022857">
    <property type="term" value="F:transmembrane transporter activity"/>
    <property type="evidence" value="ECO:0007669"/>
    <property type="project" value="InterPro"/>
</dbReference>
<evidence type="ECO:0000313" key="8">
    <source>
        <dbReference type="EMBL" id="KAB8208846.1"/>
    </source>
</evidence>
<feature type="transmembrane region" description="Helical" evidence="6">
    <location>
        <begin position="259"/>
        <end position="277"/>
    </location>
</feature>
<feature type="transmembrane region" description="Helical" evidence="6">
    <location>
        <begin position="228"/>
        <end position="247"/>
    </location>
</feature>